<dbReference type="SUPFAM" id="SSF46785">
    <property type="entry name" value="Winged helix' DNA-binding domain"/>
    <property type="match status" value="1"/>
</dbReference>
<evidence type="ECO:0000256" key="2">
    <source>
        <dbReference type="ARBA" id="ARBA00022491"/>
    </source>
</evidence>
<evidence type="ECO:0000313" key="9">
    <source>
        <dbReference type="Proteomes" id="UP001144256"/>
    </source>
</evidence>
<dbReference type="InterPro" id="IPR036390">
    <property type="entry name" value="WH_DNA-bd_sf"/>
</dbReference>
<comment type="caution">
    <text evidence="8">The sequence shown here is derived from an EMBL/GenBank/DDBJ whole genome shotgun (WGS) entry which is preliminary data.</text>
</comment>
<sequence>MKLEVESIMENIMKKLNIRLTSQRKIILSTFIENMDKHLTVNELYEMIKDKNKLIGMATIYRTIEILLKNDIIVKHDFGDSVPKYELGIERKKNHHHLICKRCGKVIEVSELLKDDFQKKILATEGFQCTGYTLKIFGYCDRCRIALLSEKNYIQDIINKII</sequence>
<keyword evidence="5" id="KW-0238">DNA-binding</keyword>
<dbReference type="GO" id="GO:0045892">
    <property type="term" value="P:negative regulation of DNA-templated transcription"/>
    <property type="evidence" value="ECO:0007669"/>
    <property type="project" value="TreeGrafter"/>
</dbReference>
<accession>A0A9W5Y7H7</accession>
<dbReference type="InterPro" id="IPR043135">
    <property type="entry name" value="Fur_C"/>
</dbReference>
<dbReference type="EMBL" id="BRLB01000001">
    <property type="protein sequence ID" value="GKX27539.1"/>
    <property type="molecule type" value="Genomic_DNA"/>
</dbReference>
<reference evidence="8" key="1">
    <citation type="submission" date="2022-06" db="EMBL/GenBank/DDBJ databases">
        <title>Vallitalea longa sp. nov., an anaerobic bacterium isolated from marine sediment.</title>
        <authorList>
            <person name="Hirano S."/>
            <person name="Terahara T."/>
            <person name="Mori K."/>
            <person name="Hamada M."/>
            <person name="Matsumoto R."/>
            <person name="Kobayashi T."/>
        </authorList>
    </citation>
    <scope>NUCLEOTIDE SEQUENCE</scope>
    <source>
        <strain evidence="8">SH18-1</strain>
    </source>
</reference>
<dbReference type="CDD" id="cd07153">
    <property type="entry name" value="Fur_like"/>
    <property type="match status" value="1"/>
</dbReference>
<comment type="similarity">
    <text evidence="1">Belongs to the Fur family.</text>
</comment>
<dbReference type="InterPro" id="IPR002481">
    <property type="entry name" value="FUR"/>
</dbReference>
<dbReference type="Pfam" id="PF01475">
    <property type="entry name" value="FUR"/>
    <property type="match status" value="1"/>
</dbReference>
<keyword evidence="9" id="KW-1185">Reference proteome</keyword>
<dbReference type="AlphaFoldDB" id="A0A9W5Y7H7"/>
<dbReference type="GO" id="GO:0008270">
    <property type="term" value="F:zinc ion binding"/>
    <property type="evidence" value="ECO:0007669"/>
    <property type="project" value="TreeGrafter"/>
</dbReference>
<feature type="binding site" evidence="7">
    <location>
        <position position="140"/>
    </location>
    <ligand>
        <name>Zn(2+)</name>
        <dbReference type="ChEBI" id="CHEBI:29105"/>
    </ligand>
</feature>
<keyword evidence="4" id="KW-0805">Transcription regulation</keyword>
<dbReference type="GO" id="GO:0003700">
    <property type="term" value="F:DNA-binding transcription factor activity"/>
    <property type="evidence" value="ECO:0007669"/>
    <property type="project" value="InterPro"/>
</dbReference>
<evidence type="ECO:0000256" key="1">
    <source>
        <dbReference type="ARBA" id="ARBA00007957"/>
    </source>
</evidence>
<feature type="binding site" evidence="7">
    <location>
        <position position="100"/>
    </location>
    <ligand>
        <name>Zn(2+)</name>
        <dbReference type="ChEBI" id="CHEBI:29105"/>
    </ligand>
</feature>
<evidence type="ECO:0000256" key="3">
    <source>
        <dbReference type="ARBA" id="ARBA00022833"/>
    </source>
</evidence>
<organism evidence="8 9">
    <name type="scientific">Vallitalea longa</name>
    <dbReference type="NCBI Taxonomy" id="2936439"/>
    <lineage>
        <taxon>Bacteria</taxon>
        <taxon>Bacillati</taxon>
        <taxon>Bacillota</taxon>
        <taxon>Clostridia</taxon>
        <taxon>Lachnospirales</taxon>
        <taxon>Vallitaleaceae</taxon>
        <taxon>Vallitalea</taxon>
    </lineage>
</organism>
<keyword evidence="7" id="KW-0479">Metal-binding</keyword>
<feature type="binding site" evidence="7">
    <location>
        <position position="143"/>
    </location>
    <ligand>
        <name>Zn(2+)</name>
        <dbReference type="ChEBI" id="CHEBI:29105"/>
    </ligand>
</feature>
<dbReference type="RefSeq" id="WP_281810931.1">
    <property type="nucleotide sequence ID" value="NZ_BRLB01000001.1"/>
</dbReference>
<dbReference type="Gene3D" id="1.10.10.10">
    <property type="entry name" value="Winged helix-like DNA-binding domain superfamily/Winged helix DNA-binding domain"/>
    <property type="match status" value="1"/>
</dbReference>
<dbReference type="GO" id="GO:1900376">
    <property type="term" value="P:regulation of secondary metabolite biosynthetic process"/>
    <property type="evidence" value="ECO:0007669"/>
    <property type="project" value="TreeGrafter"/>
</dbReference>
<evidence type="ECO:0000256" key="5">
    <source>
        <dbReference type="ARBA" id="ARBA00023125"/>
    </source>
</evidence>
<evidence type="ECO:0000256" key="4">
    <source>
        <dbReference type="ARBA" id="ARBA00023015"/>
    </source>
</evidence>
<protein>
    <submittedName>
        <fullName evidence="8">Transcriptional repressor</fullName>
    </submittedName>
</protein>
<dbReference type="GO" id="GO:0000976">
    <property type="term" value="F:transcription cis-regulatory region binding"/>
    <property type="evidence" value="ECO:0007669"/>
    <property type="project" value="TreeGrafter"/>
</dbReference>
<evidence type="ECO:0000256" key="6">
    <source>
        <dbReference type="ARBA" id="ARBA00023163"/>
    </source>
</evidence>
<keyword evidence="3 7" id="KW-0862">Zinc</keyword>
<dbReference type="PANTHER" id="PTHR33202">
    <property type="entry name" value="ZINC UPTAKE REGULATION PROTEIN"/>
    <property type="match status" value="1"/>
</dbReference>
<evidence type="ECO:0000313" key="8">
    <source>
        <dbReference type="EMBL" id="GKX27539.1"/>
    </source>
</evidence>
<dbReference type="Gene3D" id="3.30.1490.190">
    <property type="match status" value="1"/>
</dbReference>
<comment type="cofactor">
    <cofactor evidence="7">
        <name>Zn(2+)</name>
        <dbReference type="ChEBI" id="CHEBI:29105"/>
    </cofactor>
    <text evidence="7">Binds 1 zinc ion per subunit.</text>
</comment>
<gene>
    <name evidence="8" type="ORF">SH1V18_00190</name>
</gene>
<evidence type="ECO:0000256" key="7">
    <source>
        <dbReference type="PIRSR" id="PIRSR602481-1"/>
    </source>
</evidence>
<feature type="binding site" evidence="7">
    <location>
        <position position="103"/>
    </location>
    <ligand>
        <name>Zn(2+)</name>
        <dbReference type="ChEBI" id="CHEBI:29105"/>
    </ligand>
</feature>
<keyword evidence="6" id="KW-0804">Transcription</keyword>
<keyword evidence="2" id="KW-0678">Repressor</keyword>
<dbReference type="Proteomes" id="UP001144256">
    <property type="component" value="Unassembled WGS sequence"/>
</dbReference>
<proteinExistence type="inferred from homology"/>
<dbReference type="PANTHER" id="PTHR33202:SF7">
    <property type="entry name" value="FERRIC UPTAKE REGULATION PROTEIN"/>
    <property type="match status" value="1"/>
</dbReference>
<name>A0A9W5Y7H7_9FIRM</name>
<dbReference type="InterPro" id="IPR036388">
    <property type="entry name" value="WH-like_DNA-bd_sf"/>
</dbReference>